<organism evidence="3 4">
    <name type="scientific">Methylotuvimicrobium alcaliphilum (strain DSM 19304 / NCIMB 14124 / VKM B-2133 / 20Z)</name>
    <name type="common">Methylomicrobium alcaliphilum</name>
    <dbReference type="NCBI Taxonomy" id="1091494"/>
    <lineage>
        <taxon>Bacteria</taxon>
        <taxon>Pseudomonadati</taxon>
        <taxon>Pseudomonadota</taxon>
        <taxon>Gammaproteobacteria</taxon>
        <taxon>Methylococcales</taxon>
        <taxon>Methylococcaceae</taxon>
        <taxon>Methylotuvimicrobium</taxon>
    </lineage>
</organism>
<feature type="compositionally biased region" description="Acidic residues" evidence="1">
    <location>
        <begin position="183"/>
        <end position="205"/>
    </location>
</feature>
<dbReference type="HOGENOM" id="CLU_111499_0_0_6"/>
<dbReference type="PATRIC" id="fig|271065.3.peg.2546"/>
<dbReference type="RefSeq" id="WP_014148930.1">
    <property type="nucleotide sequence ID" value="NC_016112.1"/>
</dbReference>
<accession>G4SWE1</accession>
<evidence type="ECO:0000259" key="2">
    <source>
        <dbReference type="Pfam" id="PF17680"/>
    </source>
</evidence>
<dbReference type="PROSITE" id="PS51257">
    <property type="entry name" value="PROKAR_LIPOPROTEIN"/>
    <property type="match status" value="1"/>
</dbReference>
<dbReference type="AlphaFoldDB" id="G4SWE1"/>
<gene>
    <name evidence="3" type="ordered locus">MEALZ_2474</name>
</gene>
<evidence type="ECO:0000256" key="1">
    <source>
        <dbReference type="SAM" id="MobiDB-lite"/>
    </source>
</evidence>
<sequence>MFKKQAIVLLISAVTALSGCNRVYYAQDVDDDDLVEVSYDAVDELLKHLRQPLPRGSLVVVNSLVNVDDMSQSFSFGRIVSDQIASAFHRSGYRVMGMELPTEIFVKNDTGILQLSDETKAGLAEIGAQALLVGTFAPGKKNAYVSLRVVDIDSGYFVATTDYSIAMGPDAKNLLKPKPVEEDPKEEEEPMPMVDESMDDFDLFE</sequence>
<dbReference type="Pfam" id="PF17680">
    <property type="entry name" value="FlgO"/>
    <property type="match status" value="1"/>
</dbReference>
<feature type="region of interest" description="Disordered" evidence="1">
    <location>
        <begin position="172"/>
        <end position="205"/>
    </location>
</feature>
<proteinExistence type="predicted"/>
<dbReference type="KEGG" id="mah:MEALZ_2474"/>
<dbReference type="EMBL" id="FO082060">
    <property type="protein sequence ID" value="CCE24154.1"/>
    <property type="molecule type" value="Genomic_DNA"/>
</dbReference>
<evidence type="ECO:0000313" key="4">
    <source>
        <dbReference type="Proteomes" id="UP000008315"/>
    </source>
</evidence>
<dbReference type="STRING" id="1091494.MEALZ_2474"/>
<name>G4SWE1_META2</name>
<reference evidence="4" key="1">
    <citation type="journal article" date="2012" name="J. Bacteriol.">
        <title>Genome sequence of the haloalkaliphilic methanotrophic bacterium Methylomicrobium alcaliphilum 20Z.</title>
        <authorList>
            <person name="Vuilleumier S."/>
            <person name="Khmelenina V.N."/>
            <person name="Bringel F."/>
            <person name="Reshetnikov A.S."/>
            <person name="Lajus A."/>
            <person name="Mangenot S."/>
            <person name="Rouy Z."/>
            <person name="Op den Camp H.J."/>
            <person name="Jetten M.S."/>
            <person name="Dispirito A.A."/>
            <person name="Dunfield P."/>
            <person name="Klotz M.G."/>
            <person name="Semrau J.D."/>
            <person name="Stein L.Y."/>
            <person name="Barbe V."/>
            <person name="Medigue C."/>
            <person name="Trotsenko Y.A."/>
            <person name="Kalyuzhnaya M.G."/>
        </authorList>
    </citation>
    <scope>NUCLEOTIDE SEQUENCE [LARGE SCALE GENOMIC DNA]</scope>
    <source>
        <strain evidence="4">DSM 19304 / NCIMB 14124 / VKM B-2133 / 20Z</strain>
    </source>
</reference>
<evidence type="ECO:0000313" key="3">
    <source>
        <dbReference type="EMBL" id="CCE24154.1"/>
    </source>
</evidence>
<dbReference type="InterPro" id="IPR041215">
    <property type="entry name" value="FlgO_dom"/>
</dbReference>
<protein>
    <recommendedName>
        <fullName evidence="2">FlgO domain-containing protein</fullName>
    </recommendedName>
</protein>
<feature type="domain" description="FlgO" evidence="2">
    <location>
        <begin position="39"/>
        <end position="167"/>
    </location>
</feature>
<dbReference type="Proteomes" id="UP000008315">
    <property type="component" value="Chromosome"/>
</dbReference>
<keyword evidence="4" id="KW-1185">Reference proteome</keyword>